<dbReference type="EMBL" id="JAHDYS010000008">
    <property type="protein sequence ID" value="MBT1072128.1"/>
    <property type="molecule type" value="Genomic_DNA"/>
</dbReference>
<proteinExistence type="predicted"/>
<dbReference type="InterPro" id="IPR006047">
    <property type="entry name" value="GH13_cat_dom"/>
</dbReference>
<evidence type="ECO:0000313" key="3">
    <source>
        <dbReference type="EMBL" id="MBT1072128.1"/>
    </source>
</evidence>
<organism evidence="3 4">
    <name type="scientific">Pelotalea chapellei</name>
    <dbReference type="NCBI Taxonomy" id="44671"/>
    <lineage>
        <taxon>Bacteria</taxon>
        <taxon>Pseudomonadati</taxon>
        <taxon>Thermodesulfobacteriota</taxon>
        <taxon>Desulfuromonadia</taxon>
        <taxon>Geobacterales</taxon>
        <taxon>Geobacteraceae</taxon>
        <taxon>Pelotalea</taxon>
    </lineage>
</organism>
<dbReference type="RefSeq" id="WP_214298700.1">
    <property type="nucleotide sequence ID" value="NZ_JAHDYS010000008.1"/>
</dbReference>
<dbReference type="InterPro" id="IPR017853">
    <property type="entry name" value="GH"/>
</dbReference>
<dbReference type="SUPFAM" id="SSF51445">
    <property type="entry name" value="(Trans)glycosidases"/>
    <property type="match status" value="1"/>
</dbReference>
<dbReference type="SMART" id="SM00642">
    <property type="entry name" value="Aamy"/>
    <property type="match status" value="1"/>
</dbReference>
<dbReference type="PANTHER" id="PTHR47786:SF2">
    <property type="entry name" value="GLYCOSYL HYDROLASE FAMILY 13 CATALYTIC DOMAIN-CONTAINING PROTEIN"/>
    <property type="match status" value="1"/>
</dbReference>
<evidence type="ECO:0000259" key="2">
    <source>
        <dbReference type="SMART" id="SM00642"/>
    </source>
</evidence>
<dbReference type="PANTHER" id="PTHR47786">
    <property type="entry name" value="ALPHA-1,4-GLUCAN:MALTOSE-1-PHOSPHATE MALTOSYLTRANSFERASE"/>
    <property type="match status" value="1"/>
</dbReference>
<accession>A0ABS5U920</accession>
<sequence length="1172" mass="131234">MTEQPGTTAYFPHVIQISAQYWRSLDLGALSRLIAERNIPPIIFYRQMALKLNRLQPDSATPVHAGHLNLYATLQTVQRFIIDVLAEQELPDVLLDALQRSSSEHAFPEVATNFVELYPPQAVLNGSMGAGEWLAADTQQVIKKRMLLREILLLRMASGNPAIDSFRAILDDKQLSLASPAYAHLVDGVTGSLAKGPFITGLNMTLADALQAPVKASPDSLSGQVGYIREQWQELLPPELLKEVTTAFDILLEEERSRGWGGEPGPPPVLEFNRSGKGGAGEHGGGANEGHGGGHAGSSVFGGYDYPEYEYFSVDADWMSNVVLMAKMVYVWLDQLSKQHGYPITRLDQIPDCELNRLAEAGFTGLWLIGIWERSAASQRIKQLCGNPDAIASAYSLYDYEIAADLGGWEALGNLRERAAHRGIRLASDMVPNHTGIYSRWVIQHPDWFVQTDYPPFPTYQFNGEDLSHSGEMCIQVEDGYWTKTDAAVVFRMIERNTGRVRYIYHGNDGTSIPWNDTAQLNYLIPEVREAVIQTILHVARNFPIIRFDAAMTLAKKHYQRLWFPIRGLGGGIPSRAEHSMTREEFDTVFPVEFWREVVDRVAVEAPGTLLLAEAFWMMEGYFVRTLGMHRVYNSAFMNMLKMEENHKYRQTIKNVLEFNPEVLKRFVNFMNNPDEKTAVEQFGTQGKYFGACMMMVTMPGLPMFGHGQIEGLHEKYGMEYKRAYWDEPVDQGLVRGHEMWIFPLLRHRGLFSGSENFSLYDFYAGDHVDENVFAYSNRVGDHRALILYHNRYATTAGWIRKSTSFAVKGTNGDMELRHTTLAKALGVTAGDDLYLAFRDIYSGLEYLRNGTELSQKGLYAELGEYEFSVFLDFREIQDDADCTWKLLCETLNGSGVESLEEARLQVQFNDLNQAFNTVLECIPAESGKAQVGVVIGDAAALDKAAADFFDLLERQGEVIATTPPLPSQPLLLVAAALAPARKPLKGTDLQPLLRKQLDSAGVRLLLSWLLLRPSRPDTVESYGFDYTLHHGVNPAEPMLVGPAYIQLLKALLSAGPTDLAQPANASLAVILSSSACQKFIQVHESEGEEWFNKERFELFLQWLVITHLAMLAGESPKVAMLNEWLNLAVLEVQAYADLAAHAGYRLNLFLRMLNTPGEKEEVPVKPVPPKR</sequence>
<feature type="domain" description="Glycosyl hydrolase family 13 catalytic" evidence="2">
    <location>
        <begin position="340"/>
        <end position="727"/>
    </location>
</feature>
<reference evidence="3 4" key="1">
    <citation type="submission" date="2021-05" db="EMBL/GenBank/DDBJ databases">
        <title>The draft genome of Geobacter chapellei DSM 13688.</title>
        <authorList>
            <person name="Xu Z."/>
            <person name="Masuda Y."/>
            <person name="Itoh H."/>
            <person name="Senoo K."/>
        </authorList>
    </citation>
    <scope>NUCLEOTIDE SEQUENCE [LARGE SCALE GENOMIC DNA]</scope>
    <source>
        <strain evidence="3 4">DSM 13688</strain>
    </source>
</reference>
<evidence type="ECO:0000256" key="1">
    <source>
        <dbReference type="SAM" id="MobiDB-lite"/>
    </source>
</evidence>
<name>A0ABS5U920_9BACT</name>
<dbReference type="Pfam" id="PF00128">
    <property type="entry name" value="Alpha-amylase"/>
    <property type="match status" value="1"/>
</dbReference>
<keyword evidence="4" id="KW-1185">Reference proteome</keyword>
<feature type="region of interest" description="Disordered" evidence="1">
    <location>
        <begin position="273"/>
        <end position="293"/>
    </location>
</feature>
<protein>
    <submittedName>
        <fullName evidence="3">Alpha-amylase</fullName>
    </submittedName>
</protein>
<evidence type="ECO:0000313" key="4">
    <source>
        <dbReference type="Proteomes" id="UP000784128"/>
    </source>
</evidence>
<comment type="caution">
    <text evidence="3">The sequence shown here is derived from an EMBL/GenBank/DDBJ whole genome shotgun (WGS) entry which is preliminary data.</text>
</comment>
<gene>
    <name evidence="3" type="ORF">KJB30_10060</name>
</gene>
<dbReference type="Proteomes" id="UP000784128">
    <property type="component" value="Unassembled WGS sequence"/>
</dbReference>
<feature type="compositionally biased region" description="Gly residues" evidence="1">
    <location>
        <begin position="276"/>
        <end position="293"/>
    </location>
</feature>
<dbReference type="Gene3D" id="3.20.20.80">
    <property type="entry name" value="Glycosidases"/>
    <property type="match status" value="1"/>
</dbReference>